<reference evidence="4" key="1">
    <citation type="submission" date="2014-09" db="EMBL/GenBank/DDBJ databases">
        <authorList>
            <person name="Sharma Rahul"/>
            <person name="Thines Marco"/>
        </authorList>
    </citation>
    <scope>NUCLEOTIDE SEQUENCE [LARGE SCALE GENOMIC DNA]</scope>
</reference>
<dbReference type="Gene3D" id="2.130.10.10">
    <property type="entry name" value="YVTN repeat-like/Quinoprotein amine dehydrogenase"/>
    <property type="match status" value="1"/>
</dbReference>
<dbReference type="Pfam" id="PF10282">
    <property type="entry name" value="Lactonase"/>
    <property type="match status" value="1"/>
</dbReference>
<evidence type="ECO:0000313" key="3">
    <source>
        <dbReference type="EMBL" id="CEG45628.1"/>
    </source>
</evidence>
<dbReference type="OMA" id="AWVGTYN"/>
<evidence type="ECO:0000313" key="4">
    <source>
        <dbReference type="Proteomes" id="UP000054928"/>
    </source>
</evidence>
<protein>
    <submittedName>
        <fullName evidence="3">Pgl</fullName>
    </submittedName>
</protein>
<dbReference type="InterPro" id="IPR050282">
    <property type="entry name" value="Cycloisomerase_2"/>
</dbReference>
<feature type="signal peptide" evidence="2">
    <location>
        <begin position="1"/>
        <end position="16"/>
    </location>
</feature>
<comment type="similarity">
    <text evidence="1">Belongs to the cycloisomerase 2 family.</text>
</comment>
<proteinExistence type="inferred from homology"/>
<dbReference type="RefSeq" id="XP_024581997.1">
    <property type="nucleotide sequence ID" value="XM_024716394.1"/>
</dbReference>
<dbReference type="InterPro" id="IPR019405">
    <property type="entry name" value="Lactonase_7-beta_prop"/>
</dbReference>
<dbReference type="AlphaFoldDB" id="A0A0P1AVV6"/>
<dbReference type="GeneID" id="36396967"/>
<dbReference type="PANTHER" id="PTHR30344">
    <property type="entry name" value="6-PHOSPHOGLUCONOLACTONASE-RELATED"/>
    <property type="match status" value="1"/>
</dbReference>
<dbReference type="SUPFAM" id="SSF51004">
    <property type="entry name" value="C-terminal (heme d1) domain of cytochrome cd1-nitrite reductase"/>
    <property type="match status" value="1"/>
</dbReference>
<evidence type="ECO:0000256" key="2">
    <source>
        <dbReference type="SAM" id="SignalP"/>
    </source>
</evidence>
<dbReference type="OrthoDB" id="9972196at2759"/>
<dbReference type="GO" id="GO:0017057">
    <property type="term" value="F:6-phosphogluconolactonase activity"/>
    <property type="evidence" value="ECO:0007669"/>
    <property type="project" value="TreeGrafter"/>
</dbReference>
<dbReference type="FunFam" id="2.130.10.10:FF:000306">
    <property type="entry name" value="3-carboxymuconate cyclase"/>
    <property type="match status" value="1"/>
</dbReference>
<dbReference type="InterPro" id="IPR015943">
    <property type="entry name" value="WD40/YVTN_repeat-like_dom_sf"/>
</dbReference>
<keyword evidence="4" id="KW-1185">Reference proteome</keyword>
<name>A0A0P1AVV6_PLAHL</name>
<feature type="chain" id="PRO_5006058973" evidence="2">
    <location>
        <begin position="17"/>
        <end position="399"/>
    </location>
</feature>
<dbReference type="STRING" id="4781.A0A0P1AVV6"/>
<sequence>MHLSSLFLSLATVAGGTSLGFSSPEEHNSQVILFAGSFTRDEGWVNGTGAGIYTYKFNTNDGSLEAWAATPFGDNPIYVVGSSKTFSNGQRVVYVVNSVHQDSILYPGTKTGYVSALTLNSDGTLTLLNSLESRGEDPTHISLSHYEDYVVVSNYRGSIAMFPLKDDGSLASNSFFNDYLEGSGVVPDRQDRGYIHSTTWLPYSDHVVAANLGSDELLQFELDKKNKSLTSFGAVRRPPGSGPRHMAIHPSGKFAYVVDELSNTVGVYTINLKTTLLESEACQTISIIPENYTNASTSADIHFSKDGNFLYTSNRGHDSIAMFKVDESSGTLTLLGFESTRGKTPRGFTVYGDWLIVANQNSNNMHVFKINCETGLLEYTGNSYEIGTAVCLYVSRYYI</sequence>
<dbReference type="InterPro" id="IPR011048">
    <property type="entry name" value="Haem_d1_sf"/>
</dbReference>
<dbReference type="EMBL" id="CCYD01001640">
    <property type="protein sequence ID" value="CEG45628.1"/>
    <property type="molecule type" value="Genomic_DNA"/>
</dbReference>
<keyword evidence="2" id="KW-0732">Signal</keyword>
<dbReference type="PANTHER" id="PTHR30344:SF1">
    <property type="entry name" value="6-PHOSPHOGLUCONOLACTONASE"/>
    <property type="match status" value="1"/>
</dbReference>
<dbReference type="Proteomes" id="UP000054928">
    <property type="component" value="Unassembled WGS sequence"/>
</dbReference>
<organism evidence="3 4">
    <name type="scientific">Plasmopara halstedii</name>
    <name type="common">Downy mildew of sunflower</name>
    <dbReference type="NCBI Taxonomy" id="4781"/>
    <lineage>
        <taxon>Eukaryota</taxon>
        <taxon>Sar</taxon>
        <taxon>Stramenopiles</taxon>
        <taxon>Oomycota</taxon>
        <taxon>Peronosporomycetes</taxon>
        <taxon>Peronosporales</taxon>
        <taxon>Peronosporaceae</taxon>
        <taxon>Plasmopara</taxon>
    </lineage>
</organism>
<accession>A0A0P1AVV6</accession>
<evidence type="ECO:0000256" key="1">
    <source>
        <dbReference type="ARBA" id="ARBA00005564"/>
    </source>
</evidence>